<evidence type="ECO:0000256" key="8">
    <source>
        <dbReference type="ARBA" id="ARBA00023012"/>
    </source>
</evidence>
<dbReference type="OrthoDB" id="114218at2"/>
<dbReference type="Pfam" id="PF00672">
    <property type="entry name" value="HAMP"/>
    <property type="match status" value="1"/>
</dbReference>
<feature type="domain" description="HAMP" evidence="10">
    <location>
        <begin position="237"/>
        <end position="290"/>
    </location>
</feature>
<dbReference type="Pfam" id="PF11845">
    <property type="entry name" value="Tll0287-like"/>
    <property type="match status" value="1"/>
</dbReference>
<keyword evidence="9" id="KW-1133">Transmembrane helix</keyword>
<evidence type="ECO:0000256" key="3">
    <source>
        <dbReference type="ARBA" id="ARBA00022553"/>
    </source>
</evidence>
<dbReference type="RefSeq" id="WP_060858767.1">
    <property type="nucleotide sequence ID" value="NZ_FCOC02000030.1"/>
</dbReference>
<evidence type="ECO:0000256" key="2">
    <source>
        <dbReference type="ARBA" id="ARBA00012438"/>
    </source>
</evidence>
<accession>A0A158IA97</accession>
<protein>
    <recommendedName>
        <fullName evidence="2">histidine kinase</fullName>
        <ecNumber evidence="2">2.7.13.3</ecNumber>
    </recommendedName>
</protein>
<evidence type="ECO:0000259" key="10">
    <source>
        <dbReference type="PROSITE" id="PS50885"/>
    </source>
</evidence>
<dbReference type="InterPro" id="IPR003660">
    <property type="entry name" value="HAMP_dom"/>
</dbReference>
<dbReference type="InterPro" id="IPR050980">
    <property type="entry name" value="2C_sensor_his_kinase"/>
</dbReference>
<name>A0A158IA97_CABSO</name>
<dbReference type="InterPro" id="IPR021796">
    <property type="entry name" value="Tll0287-like_dom"/>
</dbReference>
<feature type="transmembrane region" description="Helical" evidence="9">
    <location>
        <begin position="216"/>
        <end position="239"/>
    </location>
</feature>
<keyword evidence="7" id="KW-0067">ATP-binding</keyword>
<keyword evidence="3" id="KW-0597">Phosphoprotein</keyword>
<dbReference type="Gene3D" id="6.10.340.10">
    <property type="match status" value="1"/>
</dbReference>
<dbReference type="CDD" id="cd06225">
    <property type="entry name" value="HAMP"/>
    <property type="match status" value="1"/>
</dbReference>
<gene>
    <name evidence="11" type="ORF">AWB64_05805</name>
</gene>
<evidence type="ECO:0000256" key="6">
    <source>
        <dbReference type="ARBA" id="ARBA00022777"/>
    </source>
</evidence>
<dbReference type="SUPFAM" id="SSF158472">
    <property type="entry name" value="HAMP domain-like"/>
    <property type="match status" value="1"/>
</dbReference>
<evidence type="ECO:0000313" key="12">
    <source>
        <dbReference type="Proteomes" id="UP000054893"/>
    </source>
</evidence>
<keyword evidence="9" id="KW-0812">Transmembrane</keyword>
<keyword evidence="4" id="KW-0808">Transferase</keyword>
<dbReference type="EMBL" id="FCOC02000030">
    <property type="protein sequence ID" value="SAL53303.1"/>
    <property type="molecule type" value="Genomic_DNA"/>
</dbReference>
<evidence type="ECO:0000256" key="4">
    <source>
        <dbReference type="ARBA" id="ARBA00022679"/>
    </source>
</evidence>
<keyword evidence="6" id="KW-0418">Kinase</keyword>
<keyword evidence="5" id="KW-0547">Nucleotide-binding</keyword>
<dbReference type="AlphaFoldDB" id="A0A158IA97"/>
<sequence length="299" mass="32895">MKRKFSLSVKFNLVFLFIFAIALSAAGVVADRLLQKQALDETVHDANVLISAAASMQSYTATHVTPLLATQIKYQFVPESIPAFSAIEMLNLLQKDFPNFSYKSTMLNPTNPRDRPTDWETDVITHLHDHPDLKQMSGQRISSGNPTLFLARPSRITDVACMQCHSTPSAAPATMIDKYGSANGFGWTMNDVIGAEFVSVPMTQPIERGRAVWRTFMLSLTAVFAVVLIVMNVMVNMLITRPIQALSRAADEMSLGKLAETPLPTGGSDEIASLAVSFGRMRTSLVEAFKILDEEPHES</sequence>
<evidence type="ECO:0000256" key="9">
    <source>
        <dbReference type="SAM" id="Phobius"/>
    </source>
</evidence>
<dbReference type="GO" id="GO:0005524">
    <property type="term" value="F:ATP binding"/>
    <property type="evidence" value="ECO:0007669"/>
    <property type="project" value="UniProtKB-KW"/>
</dbReference>
<dbReference type="PANTHER" id="PTHR44936:SF9">
    <property type="entry name" value="SENSOR PROTEIN CREC"/>
    <property type="match status" value="1"/>
</dbReference>
<evidence type="ECO:0000256" key="5">
    <source>
        <dbReference type="ARBA" id="ARBA00022741"/>
    </source>
</evidence>
<dbReference type="EC" id="2.7.13.3" evidence="2"/>
<reference evidence="11 12" key="1">
    <citation type="submission" date="2016-01" db="EMBL/GenBank/DDBJ databases">
        <authorList>
            <person name="Oliw E.H."/>
        </authorList>
    </citation>
    <scope>NUCLEOTIDE SEQUENCE [LARGE SCALE GENOMIC DNA]</scope>
    <source>
        <strain evidence="11">LMG 22029</strain>
    </source>
</reference>
<keyword evidence="8" id="KW-0902">Two-component regulatory system</keyword>
<dbReference type="PROSITE" id="PS50885">
    <property type="entry name" value="HAMP"/>
    <property type="match status" value="1"/>
</dbReference>
<evidence type="ECO:0000256" key="7">
    <source>
        <dbReference type="ARBA" id="ARBA00022840"/>
    </source>
</evidence>
<comment type="catalytic activity">
    <reaction evidence="1">
        <text>ATP + protein L-histidine = ADP + protein N-phospho-L-histidine.</text>
        <dbReference type="EC" id="2.7.13.3"/>
    </reaction>
</comment>
<proteinExistence type="predicted"/>
<organism evidence="11 12">
    <name type="scientific">Caballeronia sordidicola</name>
    <name type="common">Burkholderia sordidicola</name>
    <dbReference type="NCBI Taxonomy" id="196367"/>
    <lineage>
        <taxon>Bacteria</taxon>
        <taxon>Pseudomonadati</taxon>
        <taxon>Pseudomonadota</taxon>
        <taxon>Betaproteobacteria</taxon>
        <taxon>Burkholderiales</taxon>
        <taxon>Burkholderiaceae</taxon>
        <taxon>Caballeronia</taxon>
    </lineage>
</organism>
<dbReference type="Proteomes" id="UP000054893">
    <property type="component" value="Unassembled WGS sequence"/>
</dbReference>
<evidence type="ECO:0000256" key="1">
    <source>
        <dbReference type="ARBA" id="ARBA00000085"/>
    </source>
</evidence>
<dbReference type="SMART" id="SM00304">
    <property type="entry name" value="HAMP"/>
    <property type="match status" value="1"/>
</dbReference>
<dbReference type="PANTHER" id="PTHR44936">
    <property type="entry name" value="SENSOR PROTEIN CREC"/>
    <property type="match status" value="1"/>
</dbReference>
<dbReference type="GO" id="GO:0000160">
    <property type="term" value="P:phosphorelay signal transduction system"/>
    <property type="evidence" value="ECO:0007669"/>
    <property type="project" value="UniProtKB-KW"/>
</dbReference>
<keyword evidence="9" id="KW-0472">Membrane</keyword>
<dbReference type="GO" id="GO:0016020">
    <property type="term" value="C:membrane"/>
    <property type="evidence" value="ECO:0007669"/>
    <property type="project" value="InterPro"/>
</dbReference>
<evidence type="ECO:0000313" key="11">
    <source>
        <dbReference type="EMBL" id="SAL53303.1"/>
    </source>
</evidence>
<dbReference type="GO" id="GO:0004673">
    <property type="term" value="F:protein histidine kinase activity"/>
    <property type="evidence" value="ECO:0007669"/>
    <property type="project" value="UniProtKB-EC"/>
</dbReference>